<accession>A0A5R9PGV1</accession>
<evidence type="ECO:0000256" key="2">
    <source>
        <dbReference type="ARBA" id="ARBA00039140"/>
    </source>
</evidence>
<dbReference type="SUPFAM" id="SSF52738">
    <property type="entry name" value="Methylesterase CheB, C-terminal domain"/>
    <property type="match status" value="1"/>
</dbReference>
<dbReference type="GO" id="GO:0008984">
    <property type="term" value="F:protein-glutamate methylesterase activity"/>
    <property type="evidence" value="ECO:0007669"/>
    <property type="project" value="UniProtKB-EC"/>
</dbReference>
<keyword evidence="7" id="KW-1185">Reference proteome</keyword>
<protein>
    <recommendedName>
        <fullName evidence="2">protein-glutamate methylesterase</fullName>
        <ecNumber evidence="2">3.1.1.61</ecNumber>
    </recommendedName>
</protein>
<dbReference type="Pfam" id="PF01339">
    <property type="entry name" value="CheB_methylest"/>
    <property type="match status" value="1"/>
</dbReference>
<proteinExistence type="predicted"/>
<evidence type="ECO:0000256" key="4">
    <source>
        <dbReference type="PROSITE-ProRule" id="PRU00050"/>
    </source>
</evidence>
<feature type="active site" evidence="4">
    <location>
        <position position="16"/>
    </location>
</feature>
<organism evidence="6 7">
    <name type="scientific">Thermomonas fusca</name>
    <dbReference type="NCBI Taxonomy" id="215690"/>
    <lineage>
        <taxon>Bacteria</taxon>
        <taxon>Pseudomonadati</taxon>
        <taxon>Pseudomonadota</taxon>
        <taxon>Gammaproteobacteria</taxon>
        <taxon>Lysobacterales</taxon>
        <taxon>Lysobacteraceae</taxon>
        <taxon>Thermomonas</taxon>
    </lineage>
</organism>
<dbReference type="STRING" id="1123377.GCA_000423885_02017"/>
<dbReference type="GO" id="GO:0005737">
    <property type="term" value="C:cytoplasm"/>
    <property type="evidence" value="ECO:0007669"/>
    <property type="project" value="InterPro"/>
</dbReference>
<dbReference type="AlphaFoldDB" id="A0A5R9PGV1"/>
<evidence type="ECO:0000313" key="6">
    <source>
        <dbReference type="EMBL" id="TLX22744.1"/>
    </source>
</evidence>
<reference evidence="6 7" key="1">
    <citation type="submission" date="2019-04" db="EMBL/GenBank/DDBJ databases">
        <authorList>
            <person name="Grouzdev D.S."/>
            <person name="Nazina T.N."/>
        </authorList>
    </citation>
    <scope>NUCLEOTIDE SEQUENCE [LARGE SCALE GENOMIC DNA]</scope>
    <source>
        <strain evidence="6 7">SHC 3-19</strain>
    </source>
</reference>
<name>A0A5R9PGV1_9GAMM</name>
<dbReference type="InterPro" id="IPR000673">
    <property type="entry name" value="Sig_transdc_resp-reg_Me-estase"/>
</dbReference>
<dbReference type="Proteomes" id="UP000308508">
    <property type="component" value="Unassembled WGS sequence"/>
</dbReference>
<dbReference type="RefSeq" id="WP_138346922.1">
    <property type="nucleotide sequence ID" value="NZ_SROY01000001.1"/>
</dbReference>
<dbReference type="Gene3D" id="3.40.50.180">
    <property type="entry name" value="Methylesterase CheB, C-terminal domain"/>
    <property type="match status" value="1"/>
</dbReference>
<dbReference type="GO" id="GO:0006935">
    <property type="term" value="P:chemotaxis"/>
    <property type="evidence" value="ECO:0007669"/>
    <property type="project" value="UniProtKB-UniRule"/>
</dbReference>
<feature type="active site" evidence="4">
    <location>
        <position position="43"/>
    </location>
</feature>
<feature type="active site" evidence="4">
    <location>
        <position position="136"/>
    </location>
</feature>
<dbReference type="PANTHER" id="PTHR42872:SF6">
    <property type="entry name" value="PROTEIN-GLUTAMATE METHYLESTERASE_PROTEIN-GLUTAMINE GLUTAMINASE"/>
    <property type="match status" value="1"/>
</dbReference>
<dbReference type="CDD" id="cd16433">
    <property type="entry name" value="CheB"/>
    <property type="match status" value="1"/>
</dbReference>
<evidence type="ECO:0000256" key="1">
    <source>
        <dbReference type="ARBA" id="ARBA00022801"/>
    </source>
</evidence>
<comment type="catalytic activity">
    <reaction evidence="3">
        <text>[protein]-L-glutamate 5-O-methyl ester + H2O = L-glutamyl-[protein] + methanol + H(+)</text>
        <dbReference type="Rhea" id="RHEA:23236"/>
        <dbReference type="Rhea" id="RHEA-COMP:10208"/>
        <dbReference type="Rhea" id="RHEA-COMP:10311"/>
        <dbReference type="ChEBI" id="CHEBI:15377"/>
        <dbReference type="ChEBI" id="CHEBI:15378"/>
        <dbReference type="ChEBI" id="CHEBI:17790"/>
        <dbReference type="ChEBI" id="CHEBI:29973"/>
        <dbReference type="ChEBI" id="CHEBI:82795"/>
        <dbReference type="EC" id="3.1.1.61"/>
    </reaction>
</comment>
<dbReference type="GO" id="GO:0000156">
    <property type="term" value="F:phosphorelay response regulator activity"/>
    <property type="evidence" value="ECO:0007669"/>
    <property type="project" value="InterPro"/>
</dbReference>
<dbReference type="PROSITE" id="PS50122">
    <property type="entry name" value="CHEB"/>
    <property type="match status" value="1"/>
</dbReference>
<dbReference type="EMBL" id="SROY01000001">
    <property type="protein sequence ID" value="TLX22744.1"/>
    <property type="molecule type" value="Genomic_DNA"/>
</dbReference>
<gene>
    <name evidence="6" type="ORF">E5S66_01585</name>
</gene>
<comment type="caution">
    <text evidence="6">The sequence shown here is derived from an EMBL/GenBank/DDBJ whole genome shotgun (WGS) entry which is preliminary data.</text>
</comment>
<dbReference type="InterPro" id="IPR035909">
    <property type="entry name" value="CheB_C"/>
</dbReference>
<keyword evidence="4" id="KW-0145">Chemotaxis</keyword>
<keyword evidence="1 4" id="KW-0378">Hydrolase</keyword>
<dbReference type="EC" id="3.1.1.61" evidence="2"/>
<evidence type="ECO:0000259" key="5">
    <source>
        <dbReference type="PROSITE" id="PS50122"/>
    </source>
</evidence>
<evidence type="ECO:0000256" key="3">
    <source>
        <dbReference type="ARBA" id="ARBA00048267"/>
    </source>
</evidence>
<dbReference type="PANTHER" id="PTHR42872">
    <property type="entry name" value="PROTEIN-GLUTAMATE METHYLESTERASE/PROTEIN-GLUTAMINE GLUTAMINASE"/>
    <property type="match status" value="1"/>
</dbReference>
<feature type="domain" description="CheB-type methylesterase" evidence="5">
    <location>
        <begin position="4"/>
        <end position="187"/>
    </location>
</feature>
<sequence length="192" mass="19713">MSLLHPPPTAIVIGASAGGVAAVRELLAGLPARLPCAVLVVIHLPRGRPSQLAEVMAGTAALPVLEAEDKQPIVAGQVLLAPADYHLMVEDAGHVALSVDTPPLYSMPSIDVLFESAAHVWQHELLAIVLTGASADGAQGAAAVRRAGGRVWVQDPDEAEMPVMPAAALATAGADAVLTLQQMVEQLAGVER</sequence>
<evidence type="ECO:0000313" key="7">
    <source>
        <dbReference type="Proteomes" id="UP000308508"/>
    </source>
</evidence>